<evidence type="ECO:0000259" key="6">
    <source>
        <dbReference type="PROSITE" id="PS50929"/>
    </source>
</evidence>
<keyword evidence="8" id="KW-1185">Reference proteome</keyword>
<keyword evidence="4 5" id="KW-0472">Membrane</keyword>
<dbReference type="EMBL" id="CP036263">
    <property type="protein sequence ID" value="QDS97412.1"/>
    <property type="molecule type" value="Genomic_DNA"/>
</dbReference>
<feature type="transmembrane region" description="Helical" evidence="5">
    <location>
        <begin position="211"/>
        <end position="235"/>
    </location>
</feature>
<evidence type="ECO:0000256" key="5">
    <source>
        <dbReference type="SAM" id="Phobius"/>
    </source>
</evidence>
<evidence type="ECO:0000256" key="1">
    <source>
        <dbReference type="ARBA" id="ARBA00004651"/>
    </source>
</evidence>
<dbReference type="RefSeq" id="WP_145057767.1">
    <property type="nucleotide sequence ID" value="NZ_CP036263.1"/>
</dbReference>
<feature type="transmembrane region" description="Helical" evidence="5">
    <location>
        <begin position="288"/>
        <end position="310"/>
    </location>
</feature>
<dbReference type="Gene3D" id="1.20.1560.10">
    <property type="entry name" value="ABC transporter type 1, transmembrane domain"/>
    <property type="match status" value="1"/>
</dbReference>
<dbReference type="AlphaFoldDB" id="A0A517MRA4"/>
<dbReference type="PANTHER" id="PTHR43394">
    <property type="entry name" value="ATP-DEPENDENT PERMEASE MDL1, MITOCHONDRIAL"/>
    <property type="match status" value="1"/>
</dbReference>
<dbReference type="InterPro" id="IPR011527">
    <property type="entry name" value="ABC1_TM_dom"/>
</dbReference>
<dbReference type="InterPro" id="IPR027417">
    <property type="entry name" value="P-loop_NTPase"/>
</dbReference>
<comment type="subcellular location">
    <subcellularLocation>
        <location evidence="1">Cell membrane</location>
        <topology evidence="1">Multi-pass membrane protein</topology>
    </subcellularLocation>
</comment>
<organism evidence="7 8">
    <name type="scientific">Adhaeretor mobilis</name>
    <dbReference type="NCBI Taxonomy" id="1930276"/>
    <lineage>
        <taxon>Bacteria</taxon>
        <taxon>Pseudomonadati</taxon>
        <taxon>Planctomycetota</taxon>
        <taxon>Planctomycetia</taxon>
        <taxon>Pirellulales</taxon>
        <taxon>Lacipirellulaceae</taxon>
        <taxon>Adhaeretor</taxon>
    </lineage>
</organism>
<dbReference type="SUPFAM" id="SSF90123">
    <property type="entry name" value="ABC transporter transmembrane region"/>
    <property type="match status" value="1"/>
</dbReference>
<feature type="transmembrane region" description="Helical" evidence="5">
    <location>
        <begin position="316"/>
        <end position="335"/>
    </location>
</feature>
<dbReference type="InterPro" id="IPR039421">
    <property type="entry name" value="Type_1_exporter"/>
</dbReference>
<dbReference type="GO" id="GO:0005886">
    <property type="term" value="C:plasma membrane"/>
    <property type="evidence" value="ECO:0007669"/>
    <property type="project" value="UniProtKB-SubCell"/>
</dbReference>
<keyword evidence="7" id="KW-0547">Nucleotide-binding</keyword>
<evidence type="ECO:0000256" key="3">
    <source>
        <dbReference type="ARBA" id="ARBA00022989"/>
    </source>
</evidence>
<dbReference type="Pfam" id="PF00664">
    <property type="entry name" value="ABC_membrane"/>
    <property type="match status" value="1"/>
</dbReference>
<gene>
    <name evidence="7" type="primary">hlyB</name>
    <name evidence="7" type="ORF">HG15A2_06730</name>
</gene>
<dbReference type="InterPro" id="IPR036640">
    <property type="entry name" value="ABC1_TM_sf"/>
</dbReference>
<dbReference type="PANTHER" id="PTHR43394:SF4">
    <property type="entry name" value="TOXIN SECRETION ABC TRANSPORTER ATP-BINDING PROTEIN"/>
    <property type="match status" value="1"/>
</dbReference>
<sequence length="704" mass="77270">MSDDLSQSQYDLAAIIVQITRELGTGVEHLRAEQLVVESRSSSPGDFEAKWQDWLTAAVKSLGLQVRQLEIARDEAFSLAENGALLVGRIGERSTPALLMKQAGNKASIFVAAQDESSQLSADSLPPDYSIDDANGEPEKSSWLLVSDAEFSHEHASKFEDNPVRRFFALLRAEWSDVWVVAVFAFFAGLLNLATPIAVEALVNLVAFGRLLQPLLVLSILLFGFLSFAAMMRALQTFVVEIIQRRLFVRIAADLAYRFPRINRESLHEHYGPELANRFFDVVTLQKVVAQLLLDGMAIILTTFIGMAVLAFYHPWLLGFDVLLLVIVVGGVYLLGRGAIKSGIDESKEKYRLAAWLEDVIRCSVGFKLAGGAEFAIDRANLITAEYLAARRAHFALLFRQMLFILSLQAIAGTVLLGFGGWLVIQRQLTLGQLVAAELIVATILGSLAKLGKHIEGFYDVIASVDKLGHLFDIEIEPQDGVLALNPGTGARLRLTEVRHSAGGPLLNRGLTLSAESGERIALLLPYETGSCVLFDVLYGLRLPEGGHVEIEHSDPRDLNPETLRSAVALVRGAEIFEGTIAENVHLGRPGVSMSDVRWALHLAGILDDVLRLPEGLDTPLNATGLPLRYIQQHLLMLARAVAAKPRVLLIDGLLDLLGDVQFHSVYEALCDPSREWTLLVATAKPEVASRFERTVEIDSEAKR</sequence>
<name>A0A517MRA4_9BACT</name>
<feature type="transmembrane region" description="Helical" evidence="5">
    <location>
        <begin position="402"/>
        <end position="425"/>
    </location>
</feature>
<evidence type="ECO:0000256" key="2">
    <source>
        <dbReference type="ARBA" id="ARBA00022692"/>
    </source>
</evidence>
<dbReference type="OrthoDB" id="311344at2"/>
<reference evidence="7 8" key="1">
    <citation type="submission" date="2019-02" db="EMBL/GenBank/DDBJ databases">
        <title>Deep-cultivation of Planctomycetes and their phenomic and genomic characterization uncovers novel biology.</title>
        <authorList>
            <person name="Wiegand S."/>
            <person name="Jogler M."/>
            <person name="Boedeker C."/>
            <person name="Pinto D."/>
            <person name="Vollmers J."/>
            <person name="Rivas-Marin E."/>
            <person name="Kohn T."/>
            <person name="Peeters S.H."/>
            <person name="Heuer A."/>
            <person name="Rast P."/>
            <person name="Oberbeckmann S."/>
            <person name="Bunk B."/>
            <person name="Jeske O."/>
            <person name="Meyerdierks A."/>
            <person name="Storesund J.E."/>
            <person name="Kallscheuer N."/>
            <person name="Luecker S."/>
            <person name="Lage O.M."/>
            <person name="Pohl T."/>
            <person name="Merkel B.J."/>
            <person name="Hornburger P."/>
            <person name="Mueller R.-W."/>
            <person name="Bruemmer F."/>
            <person name="Labrenz M."/>
            <person name="Spormann A.M."/>
            <person name="Op den Camp H."/>
            <person name="Overmann J."/>
            <person name="Amann R."/>
            <person name="Jetten M.S.M."/>
            <person name="Mascher T."/>
            <person name="Medema M.H."/>
            <person name="Devos D.P."/>
            <person name="Kaster A.-K."/>
            <person name="Ovreas L."/>
            <person name="Rohde M."/>
            <person name="Galperin M.Y."/>
            <person name="Jogler C."/>
        </authorList>
    </citation>
    <scope>NUCLEOTIDE SEQUENCE [LARGE SCALE GENOMIC DNA]</scope>
    <source>
        <strain evidence="7 8">HG15A2</strain>
    </source>
</reference>
<dbReference type="Proteomes" id="UP000319852">
    <property type="component" value="Chromosome"/>
</dbReference>
<dbReference type="Gene3D" id="3.40.50.300">
    <property type="entry name" value="P-loop containing nucleotide triphosphate hydrolases"/>
    <property type="match status" value="1"/>
</dbReference>
<dbReference type="GO" id="GO:0005524">
    <property type="term" value="F:ATP binding"/>
    <property type="evidence" value="ECO:0007669"/>
    <property type="project" value="UniProtKB-KW"/>
</dbReference>
<evidence type="ECO:0000313" key="8">
    <source>
        <dbReference type="Proteomes" id="UP000319852"/>
    </source>
</evidence>
<dbReference type="KEGG" id="amob:HG15A2_06730"/>
<protein>
    <submittedName>
        <fullName evidence="7">Alpha-hemolysin translocation ATP-binding protein HlyB</fullName>
    </submittedName>
</protein>
<keyword evidence="2 5" id="KW-0812">Transmembrane</keyword>
<dbReference type="GO" id="GO:0015421">
    <property type="term" value="F:ABC-type oligopeptide transporter activity"/>
    <property type="evidence" value="ECO:0007669"/>
    <property type="project" value="TreeGrafter"/>
</dbReference>
<feature type="domain" description="ABC transmembrane type-1" evidence="6">
    <location>
        <begin position="179"/>
        <end position="460"/>
    </location>
</feature>
<keyword evidence="3 5" id="KW-1133">Transmembrane helix</keyword>
<dbReference type="SUPFAM" id="SSF52540">
    <property type="entry name" value="P-loop containing nucleoside triphosphate hydrolases"/>
    <property type="match status" value="1"/>
</dbReference>
<evidence type="ECO:0000256" key="4">
    <source>
        <dbReference type="ARBA" id="ARBA00023136"/>
    </source>
</evidence>
<evidence type="ECO:0000313" key="7">
    <source>
        <dbReference type="EMBL" id="QDS97412.1"/>
    </source>
</evidence>
<proteinExistence type="predicted"/>
<accession>A0A517MRA4</accession>
<keyword evidence="7" id="KW-0067">ATP-binding</keyword>
<feature type="transmembrane region" description="Helical" evidence="5">
    <location>
        <begin position="178"/>
        <end position="199"/>
    </location>
</feature>
<dbReference type="PROSITE" id="PS50929">
    <property type="entry name" value="ABC_TM1F"/>
    <property type="match status" value="1"/>
</dbReference>